<dbReference type="AlphaFoldDB" id="A0A9Q8Q6T4"/>
<dbReference type="EMBL" id="CP086354">
    <property type="protein sequence ID" value="UNI14080.1"/>
    <property type="molecule type" value="Genomic_DNA"/>
</dbReference>
<protein>
    <recommendedName>
        <fullName evidence="3">F-box domain-containing protein</fullName>
    </recommendedName>
</protein>
<evidence type="ECO:0008006" key="3">
    <source>
        <dbReference type="Google" id="ProtNLM"/>
    </source>
</evidence>
<gene>
    <name evidence="1" type="ORF">JDV02_000753</name>
</gene>
<reference evidence="1" key="1">
    <citation type="submission" date="2021-11" db="EMBL/GenBank/DDBJ databases">
        <title>Purpureocillium_takamizusanense_genome.</title>
        <authorList>
            <person name="Nguyen N.-H."/>
        </authorList>
    </citation>
    <scope>NUCLEOTIDE SEQUENCE</scope>
    <source>
        <strain evidence="1">PT3</strain>
    </source>
</reference>
<organism evidence="1 2">
    <name type="scientific">Purpureocillium takamizusanense</name>
    <dbReference type="NCBI Taxonomy" id="2060973"/>
    <lineage>
        <taxon>Eukaryota</taxon>
        <taxon>Fungi</taxon>
        <taxon>Dikarya</taxon>
        <taxon>Ascomycota</taxon>
        <taxon>Pezizomycotina</taxon>
        <taxon>Sordariomycetes</taxon>
        <taxon>Hypocreomycetidae</taxon>
        <taxon>Hypocreales</taxon>
        <taxon>Ophiocordycipitaceae</taxon>
        <taxon>Purpureocillium</taxon>
    </lineage>
</organism>
<accession>A0A9Q8Q6T4</accession>
<name>A0A9Q8Q6T4_9HYPO</name>
<dbReference type="Proteomes" id="UP000829364">
    <property type="component" value="Chromosome 1"/>
</dbReference>
<sequence>MVPRAAIASFIEKLKGRVHRRRRGKNRNDINIYVPDHSAAPAKGILRHSAGSKLHCSVSSSTQSPSERQHHGEATVCLSALELLQNEVLLCILDFCSPADRLCLALTCHSLHARLFDRPLSRLTPVNEHLLVRLERDLPHLYFCRSCDQLHPWQYHEPTTAALARRPRRQHRTRDGKLQASSYLDGQGCTAKKRYSPRFNKAYSLPFYLAHLAVKSRRLDPELSTPLRRLRFAAALSHESVRGNHSGRCILDITGRAKVIDNELYMAVSYVWHGDRPIAEDLRAFIDKTPLFVCCSLRTDAHADAKRRVVLTRGRRIPEMAAPSRQGSYFEACEDVGGSCESCLTDYAVSVACFPNQVGWVVALTTYQLFGRCRSPSDEKWKFMTGDSVPGPCRIEFNRAGSVKTKFRQAENV</sequence>
<keyword evidence="2" id="KW-1185">Reference proteome</keyword>
<dbReference type="KEGG" id="ptkz:JDV02_000753"/>
<dbReference type="CDD" id="cd09917">
    <property type="entry name" value="F-box_SF"/>
    <property type="match status" value="1"/>
</dbReference>
<dbReference type="InterPro" id="IPR036047">
    <property type="entry name" value="F-box-like_dom_sf"/>
</dbReference>
<dbReference type="SUPFAM" id="SSF81383">
    <property type="entry name" value="F-box domain"/>
    <property type="match status" value="1"/>
</dbReference>
<dbReference type="OrthoDB" id="3766406at2759"/>
<dbReference type="RefSeq" id="XP_047837561.1">
    <property type="nucleotide sequence ID" value="XM_047981601.1"/>
</dbReference>
<proteinExistence type="predicted"/>
<dbReference type="GeneID" id="72062718"/>
<evidence type="ECO:0000313" key="1">
    <source>
        <dbReference type="EMBL" id="UNI14080.1"/>
    </source>
</evidence>
<evidence type="ECO:0000313" key="2">
    <source>
        <dbReference type="Proteomes" id="UP000829364"/>
    </source>
</evidence>